<reference evidence="2 3" key="1">
    <citation type="journal article" date="2006" name="Nature">
        <title>Global trends of whole-genome duplications revealed by the ciliate Paramecium tetraurelia.</title>
        <authorList>
            <consortium name="Genoscope"/>
            <person name="Aury J.-M."/>
            <person name="Jaillon O."/>
            <person name="Duret L."/>
            <person name="Noel B."/>
            <person name="Jubin C."/>
            <person name="Porcel B.M."/>
            <person name="Segurens B."/>
            <person name="Daubin V."/>
            <person name="Anthouard V."/>
            <person name="Aiach N."/>
            <person name="Arnaiz O."/>
            <person name="Billaut A."/>
            <person name="Beisson J."/>
            <person name="Blanc I."/>
            <person name="Bouhouche K."/>
            <person name="Camara F."/>
            <person name="Duharcourt S."/>
            <person name="Guigo R."/>
            <person name="Gogendeau D."/>
            <person name="Katinka M."/>
            <person name="Keller A.-M."/>
            <person name="Kissmehl R."/>
            <person name="Klotz C."/>
            <person name="Koll F."/>
            <person name="Le Moue A."/>
            <person name="Lepere C."/>
            <person name="Malinsky S."/>
            <person name="Nowacki M."/>
            <person name="Nowak J.K."/>
            <person name="Plattner H."/>
            <person name="Poulain J."/>
            <person name="Ruiz F."/>
            <person name="Serrano V."/>
            <person name="Zagulski M."/>
            <person name="Dessen P."/>
            <person name="Betermier M."/>
            <person name="Weissenbach J."/>
            <person name="Scarpelli C."/>
            <person name="Schachter V."/>
            <person name="Sperling L."/>
            <person name="Meyer E."/>
            <person name="Cohen J."/>
            <person name="Wincker P."/>
        </authorList>
    </citation>
    <scope>NUCLEOTIDE SEQUENCE [LARGE SCALE GENOMIC DNA]</scope>
    <source>
        <strain evidence="2 3">Stock d4-2</strain>
    </source>
</reference>
<name>A0D501_PARTE</name>
<keyword evidence="3" id="KW-1185">Reference proteome</keyword>
<feature type="coiled-coil region" evidence="1">
    <location>
        <begin position="366"/>
        <end position="475"/>
    </location>
</feature>
<evidence type="ECO:0000313" key="3">
    <source>
        <dbReference type="Proteomes" id="UP000000600"/>
    </source>
</evidence>
<dbReference type="GeneID" id="5031300"/>
<proteinExistence type="predicted"/>
<feature type="coiled-coil region" evidence="1">
    <location>
        <begin position="101"/>
        <end position="170"/>
    </location>
</feature>
<dbReference type="RefSeq" id="XP_001445515.1">
    <property type="nucleotide sequence ID" value="XM_001445478.1"/>
</dbReference>
<keyword evidence="1" id="KW-0175">Coiled coil</keyword>
<dbReference type="Proteomes" id="UP000000600">
    <property type="component" value="Unassembled WGS sequence"/>
</dbReference>
<organism evidence="2 3">
    <name type="scientific">Paramecium tetraurelia</name>
    <dbReference type="NCBI Taxonomy" id="5888"/>
    <lineage>
        <taxon>Eukaryota</taxon>
        <taxon>Sar</taxon>
        <taxon>Alveolata</taxon>
        <taxon>Ciliophora</taxon>
        <taxon>Intramacronucleata</taxon>
        <taxon>Oligohymenophorea</taxon>
        <taxon>Peniculida</taxon>
        <taxon>Parameciidae</taxon>
        <taxon>Paramecium</taxon>
    </lineage>
</organism>
<protein>
    <recommendedName>
        <fullName evidence="4">Centrosomal protein of 70 kDa</fullName>
    </recommendedName>
</protein>
<dbReference type="AlphaFoldDB" id="A0D501"/>
<dbReference type="HOGENOM" id="CLU_393040_0_0_1"/>
<accession>A0D501</accession>
<evidence type="ECO:0000256" key="1">
    <source>
        <dbReference type="SAM" id="Coils"/>
    </source>
</evidence>
<evidence type="ECO:0000313" key="2">
    <source>
        <dbReference type="EMBL" id="CAK78118.1"/>
    </source>
</evidence>
<evidence type="ECO:0008006" key="4">
    <source>
        <dbReference type="Google" id="ProtNLM"/>
    </source>
</evidence>
<feature type="coiled-coil region" evidence="1">
    <location>
        <begin position="10"/>
        <end position="65"/>
    </location>
</feature>
<dbReference type="EMBL" id="CT868296">
    <property type="protein sequence ID" value="CAK78118.1"/>
    <property type="molecule type" value="Genomic_DNA"/>
</dbReference>
<dbReference type="KEGG" id="ptm:GSPATT00013565001"/>
<dbReference type="InParanoid" id="A0D501"/>
<gene>
    <name evidence="2" type="ORF">GSPATT00013565001</name>
</gene>
<dbReference type="OMA" id="ELKCEYA"/>
<sequence length="702" mass="83491">MNINYLYQQIEDQDEQIEKATKVIETLTAEIETQQKEIIRLKYENEYLNSQNKILEKEKLALQKESNNIDTIKKCEIRQKQINVNQKEKIEKFQTLWAQQELNYNNTIIELNENIKQLQQQNEEKQNDLELLYKQSQQQQLAINQVMEILEQKEQELQQLNSYLNNQKENTDNFSTIYKQDIENLKKFTENLFIQSDKNIIMQINKNKASKNNASSKDLNQTHQMAQQYKEEQKDESHIYDIILRQSKYINEIYTKLQNTISNEQLSEFIVQVNYMRQYFEIMQNKIYDINVERNIIHQAYVNLAQQTKTQQSYIEQLLTMIKNYQNTNNNNDVEEINKIEVLDIKILEPVNENMQRLLQSYQSSLIAKDEEKMSLERQNVKLQQKIDQLQSQQQQQLQTSQQSQQLVSLLQNPKKQTKNNTNLNKMESLEKENQLLIEQLNELSKEHEETVKMLDKAITQLEQQTETIQKYEQEQNTKMKGKNSFIETQQPTTQVIESQIDKFLESCSLLPPLKSQTDSVVQKTNILIDLVTMLTDSQHDILQKLLVTFLVTRDNKSLQGFEKDFATLKSIRHNIGILDYLDQLECLKNDLLNIIEKELKCEYAIPYGKSILIQVLNLIAQKYMEIVQKDTQSIEKQMKKYKNHIVIYKMYKQWKECILDFSEIIFEIIESIDHIGQPQFESKLNQQIEKLNYNFIDNFDD</sequence>
<dbReference type="OrthoDB" id="307961at2759"/>